<dbReference type="EMBL" id="BMJY01000001">
    <property type="protein sequence ID" value="GGH34434.1"/>
    <property type="molecule type" value="Genomic_DNA"/>
</dbReference>
<organism evidence="2 3">
    <name type="scientific">Microbacterium album</name>
    <dbReference type="NCBI Taxonomy" id="2053191"/>
    <lineage>
        <taxon>Bacteria</taxon>
        <taxon>Bacillati</taxon>
        <taxon>Actinomycetota</taxon>
        <taxon>Actinomycetes</taxon>
        <taxon>Micrococcales</taxon>
        <taxon>Microbacteriaceae</taxon>
        <taxon>Microbacterium</taxon>
    </lineage>
</organism>
<sequence length="228" mass="23633">MAIGPGPVLAYARHVERVLGAARGFELRVAAEIVTAEERGAYPVSVLDGYDLVRQHALAAGATDEQIELAYRASRSQLGSGQAPVAVPRGIAALLEELRGRVRVALVTNAPATGLDGVLDALGLGGGFHEVHASAGKPAGLRELAAAWLAEGRVLSIGDIWVNDLEPVHALGGDTALVGSPPDGATPTFAGQNLPALYPDIRRWASSAPDHDLPSSHPATSNETEPTR</sequence>
<proteinExistence type="predicted"/>
<accession>A0A917ICI9</accession>
<gene>
    <name evidence="2" type="ORF">GCM10010921_02140</name>
</gene>
<evidence type="ECO:0000313" key="2">
    <source>
        <dbReference type="EMBL" id="GGH34434.1"/>
    </source>
</evidence>
<dbReference type="CDD" id="cd01427">
    <property type="entry name" value="HAD_like"/>
    <property type="match status" value="1"/>
</dbReference>
<feature type="compositionally biased region" description="Polar residues" evidence="1">
    <location>
        <begin position="217"/>
        <end position="228"/>
    </location>
</feature>
<dbReference type="Gene3D" id="3.40.50.1000">
    <property type="entry name" value="HAD superfamily/HAD-like"/>
    <property type="match status" value="1"/>
</dbReference>
<reference evidence="2" key="1">
    <citation type="journal article" date="2014" name="Int. J. Syst. Evol. Microbiol.">
        <title>Complete genome sequence of Corynebacterium casei LMG S-19264T (=DSM 44701T), isolated from a smear-ripened cheese.</title>
        <authorList>
            <consortium name="US DOE Joint Genome Institute (JGI-PGF)"/>
            <person name="Walter F."/>
            <person name="Albersmeier A."/>
            <person name="Kalinowski J."/>
            <person name="Ruckert C."/>
        </authorList>
    </citation>
    <scope>NUCLEOTIDE SEQUENCE</scope>
    <source>
        <strain evidence="2">CGMCC 1.15794</strain>
    </source>
</reference>
<reference evidence="2" key="2">
    <citation type="submission" date="2020-09" db="EMBL/GenBank/DDBJ databases">
        <authorList>
            <person name="Sun Q."/>
            <person name="Zhou Y."/>
        </authorList>
    </citation>
    <scope>NUCLEOTIDE SEQUENCE</scope>
    <source>
        <strain evidence="2">CGMCC 1.15794</strain>
    </source>
</reference>
<feature type="region of interest" description="Disordered" evidence="1">
    <location>
        <begin position="205"/>
        <end position="228"/>
    </location>
</feature>
<keyword evidence="3" id="KW-1185">Reference proteome</keyword>
<name>A0A917ICI9_9MICO</name>
<evidence type="ECO:0000256" key="1">
    <source>
        <dbReference type="SAM" id="MobiDB-lite"/>
    </source>
</evidence>
<comment type="caution">
    <text evidence="2">The sequence shown here is derived from an EMBL/GenBank/DDBJ whole genome shotgun (WGS) entry which is preliminary data.</text>
</comment>
<dbReference type="AlphaFoldDB" id="A0A917ICI9"/>
<evidence type="ECO:0008006" key="4">
    <source>
        <dbReference type="Google" id="ProtNLM"/>
    </source>
</evidence>
<dbReference type="InterPro" id="IPR023214">
    <property type="entry name" value="HAD_sf"/>
</dbReference>
<dbReference type="SUPFAM" id="SSF56784">
    <property type="entry name" value="HAD-like"/>
    <property type="match status" value="1"/>
</dbReference>
<evidence type="ECO:0000313" key="3">
    <source>
        <dbReference type="Proteomes" id="UP000657592"/>
    </source>
</evidence>
<dbReference type="InterPro" id="IPR036412">
    <property type="entry name" value="HAD-like_sf"/>
</dbReference>
<dbReference type="Proteomes" id="UP000657592">
    <property type="component" value="Unassembled WGS sequence"/>
</dbReference>
<protein>
    <recommendedName>
        <fullName evidence="4">Hydrolase</fullName>
    </recommendedName>
</protein>